<evidence type="ECO:0000256" key="1">
    <source>
        <dbReference type="SAM" id="MobiDB-lite"/>
    </source>
</evidence>
<name>A0A9Q1EGM1_SYNKA</name>
<dbReference type="Proteomes" id="UP001152622">
    <property type="component" value="Chromosome 18"/>
</dbReference>
<proteinExistence type="predicted"/>
<reference evidence="2" key="1">
    <citation type="journal article" date="2023" name="Science">
        <title>Genome structures resolve the early diversification of teleost fishes.</title>
        <authorList>
            <person name="Parey E."/>
            <person name="Louis A."/>
            <person name="Montfort J."/>
            <person name="Bouchez O."/>
            <person name="Roques C."/>
            <person name="Iampietro C."/>
            <person name="Lluch J."/>
            <person name="Castinel A."/>
            <person name="Donnadieu C."/>
            <person name="Desvignes T."/>
            <person name="Floi Bucao C."/>
            <person name="Jouanno E."/>
            <person name="Wen M."/>
            <person name="Mejri S."/>
            <person name="Dirks R."/>
            <person name="Jansen H."/>
            <person name="Henkel C."/>
            <person name="Chen W.J."/>
            <person name="Zahm M."/>
            <person name="Cabau C."/>
            <person name="Klopp C."/>
            <person name="Thompson A.W."/>
            <person name="Robinson-Rechavi M."/>
            <person name="Braasch I."/>
            <person name="Lecointre G."/>
            <person name="Bobe J."/>
            <person name="Postlethwait J.H."/>
            <person name="Berthelot C."/>
            <person name="Roest Crollius H."/>
            <person name="Guiguen Y."/>
        </authorList>
    </citation>
    <scope>NUCLEOTIDE SEQUENCE</scope>
    <source>
        <strain evidence="2">WJC10195</strain>
    </source>
</reference>
<dbReference type="AlphaFoldDB" id="A0A9Q1EGM1"/>
<organism evidence="2 3">
    <name type="scientific">Synaphobranchus kaupii</name>
    <name type="common">Kaup's arrowtooth eel</name>
    <dbReference type="NCBI Taxonomy" id="118154"/>
    <lineage>
        <taxon>Eukaryota</taxon>
        <taxon>Metazoa</taxon>
        <taxon>Chordata</taxon>
        <taxon>Craniata</taxon>
        <taxon>Vertebrata</taxon>
        <taxon>Euteleostomi</taxon>
        <taxon>Actinopterygii</taxon>
        <taxon>Neopterygii</taxon>
        <taxon>Teleostei</taxon>
        <taxon>Anguilliformes</taxon>
        <taxon>Synaphobranchidae</taxon>
        <taxon>Synaphobranchus</taxon>
    </lineage>
</organism>
<feature type="region of interest" description="Disordered" evidence="1">
    <location>
        <begin position="55"/>
        <end position="76"/>
    </location>
</feature>
<sequence>MTVEKQKGGCLTDGGSNPRSSGRNRTDKVCALARCTTAAPTGFLLFGLARPGGAVRGVARRPRGTGPRRDPVSSFPCSLRVTGPGRAFHVCAGPGLAQGDLRVFRSTTRRIKTSQNNSGHLLKRHLGWCAWAGKSV</sequence>
<keyword evidence="3" id="KW-1185">Reference proteome</keyword>
<feature type="region of interest" description="Disordered" evidence="1">
    <location>
        <begin position="1"/>
        <end position="25"/>
    </location>
</feature>
<evidence type="ECO:0000313" key="2">
    <source>
        <dbReference type="EMBL" id="KAJ8338424.1"/>
    </source>
</evidence>
<protein>
    <submittedName>
        <fullName evidence="2">Uncharacterized protein</fullName>
    </submittedName>
</protein>
<dbReference type="EMBL" id="JAINUF010000018">
    <property type="protein sequence ID" value="KAJ8338424.1"/>
    <property type="molecule type" value="Genomic_DNA"/>
</dbReference>
<feature type="compositionally biased region" description="Polar residues" evidence="1">
    <location>
        <begin position="14"/>
        <end position="23"/>
    </location>
</feature>
<comment type="caution">
    <text evidence="2">The sequence shown here is derived from an EMBL/GenBank/DDBJ whole genome shotgun (WGS) entry which is preliminary data.</text>
</comment>
<gene>
    <name evidence="2" type="ORF">SKAU_G00373900</name>
</gene>
<accession>A0A9Q1EGM1</accession>
<evidence type="ECO:0000313" key="3">
    <source>
        <dbReference type="Proteomes" id="UP001152622"/>
    </source>
</evidence>